<accession>A0A0N5CBJ7</accession>
<evidence type="ECO:0000313" key="2">
    <source>
        <dbReference type="Proteomes" id="UP000046392"/>
    </source>
</evidence>
<keyword evidence="1" id="KW-1133">Transmembrane helix</keyword>
<evidence type="ECO:0000256" key="1">
    <source>
        <dbReference type="SAM" id="Phobius"/>
    </source>
</evidence>
<evidence type="ECO:0000313" key="3">
    <source>
        <dbReference type="WBParaSite" id="SPAL_0001526300.1"/>
    </source>
</evidence>
<keyword evidence="2" id="KW-1185">Reference proteome</keyword>
<feature type="transmembrane region" description="Helical" evidence="1">
    <location>
        <begin position="20"/>
        <end position="46"/>
    </location>
</feature>
<feature type="transmembrane region" description="Helical" evidence="1">
    <location>
        <begin position="97"/>
        <end position="116"/>
    </location>
</feature>
<reference evidence="3" key="1">
    <citation type="submission" date="2017-02" db="UniProtKB">
        <authorList>
            <consortium name="WormBaseParasite"/>
        </authorList>
    </citation>
    <scope>IDENTIFICATION</scope>
</reference>
<name>A0A0N5CBJ7_STREA</name>
<keyword evidence="1" id="KW-0472">Membrane</keyword>
<protein>
    <submittedName>
        <fullName evidence="3">Serpentine receptor class gamma</fullName>
    </submittedName>
</protein>
<feature type="transmembrane region" description="Helical" evidence="1">
    <location>
        <begin position="137"/>
        <end position="156"/>
    </location>
</feature>
<feature type="transmembrane region" description="Helical" evidence="1">
    <location>
        <begin position="258"/>
        <end position="286"/>
    </location>
</feature>
<organism evidence="2 3">
    <name type="scientific">Strongyloides papillosus</name>
    <name type="common">Intestinal threadworm</name>
    <dbReference type="NCBI Taxonomy" id="174720"/>
    <lineage>
        <taxon>Eukaryota</taxon>
        <taxon>Metazoa</taxon>
        <taxon>Ecdysozoa</taxon>
        <taxon>Nematoda</taxon>
        <taxon>Chromadorea</taxon>
        <taxon>Rhabditida</taxon>
        <taxon>Tylenchina</taxon>
        <taxon>Panagrolaimomorpha</taxon>
        <taxon>Strongyloidoidea</taxon>
        <taxon>Strongyloididae</taxon>
        <taxon>Strongyloides</taxon>
    </lineage>
</organism>
<feature type="transmembrane region" description="Helical" evidence="1">
    <location>
        <begin position="232"/>
        <end position="252"/>
    </location>
</feature>
<dbReference type="AlphaFoldDB" id="A0A0N5CBJ7"/>
<sequence length="315" mass="36897">MSEILYTDGYKNTSNSIGNAINYIFVGWSYIIISFIAIVLQILTFIAFFDSRIYYKSVAFKIIFSIGFTSIFQQIAHFISGFYIIYRCDNDNLFGNIVGSLLQSSYMTSIALNTLLSINRFDVLYSGEVLPTFNRKLFYKICYVIIYFYFMANVIFCNIKKFRLIFNINEYTWMFVKSDEGRSWGNVIESYCNYTLLTVSSILFAASIRKIIYLRSLTSIGNKVKYYDIKVFLHAIFNYLFVLVLEICWGNWGNLFYLHVLFVIMINYLYIFVCCSNTIFGVILIIEIRKGIKKLLTRHNKIQRTIIAFNQVNNL</sequence>
<dbReference type="WBParaSite" id="SPAL_0001526300.1">
    <property type="protein sequence ID" value="SPAL_0001526300.1"/>
    <property type="gene ID" value="SPAL_0001526300"/>
</dbReference>
<dbReference type="Proteomes" id="UP000046392">
    <property type="component" value="Unplaced"/>
</dbReference>
<feature type="transmembrane region" description="Helical" evidence="1">
    <location>
        <begin position="58"/>
        <end position="85"/>
    </location>
</feature>
<proteinExistence type="predicted"/>
<keyword evidence="1" id="KW-0812">Transmembrane</keyword>